<dbReference type="EMBL" id="QRHZ01000005">
    <property type="protein sequence ID" value="RHG16808.1"/>
    <property type="molecule type" value="Genomic_DNA"/>
</dbReference>
<dbReference type="Pfam" id="PF02749">
    <property type="entry name" value="QRPTase_N"/>
    <property type="match status" value="1"/>
</dbReference>
<feature type="binding site" evidence="13">
    <location>
        <position position="198"/>
    </location>
    <ligand>
        <name>substrate</name>
    </ligand>
</feature>
<dbReference type="InterPro" id="IPR022412">
    <property type="entry name" value="Quinolinate_PRibosylTrfase_N"/>
</dbReference>
<evidence type="ECO:0000256" key="3">
    <source>
        <dbReference type="ARBA" id="ARBA00009400"/>
    </source>
</evidence>
<keyword evidence="6" id="KW-0662">Pyridine nucleotide biosynthesis</keyword>
<dbReference type="GO" id="GO:0009435">
    <property type="term" value="P:NAD+ biosynthetic process"/>
    <property type="evidence" value="ECO:0007669"/>
    <property type="project" value="UniProtKB-UniPathway"/>
</dbReference>
<feature type="binding site" evidence="13">
    <location>
        <position position="158"/>
    </location>
    <ligand>
        <name>substrate</name>
    </ligand>
</feature>
<dbReference type="EC" id="2.4.2.19" evidence="5"/>
<dbReference type="InterPro" id="IPR027277">
    <property type="entry name" value="NadC/ModD"/>
</dbReference>
<dbReference type="Proteomes" id="UP000284220">
    <property type="component" value="Unassembled WGS sequence"/>
</dbReference>
<dbReference type="SUPFAM" id="SSF51690">
    <property type="entry name" value="Nicotinate/Quinolinate PRTase C-terminal domain-like"/>
    <property type="match status" value="1"/>
</dbReference>
<accession>A0A414SCJ2</accession>
<feature type="binding site" evidence="13">
    <location>
        <begin position="263"/>
        <end position="265"/>
    </location>
    <ligand>
        <name>substrate</name>
    </ligand>
</feature>
<proteinExistence type="inferred from homology"/>
<dbReference type="PANTHER" id="PTHR32179:SF3">
    <property type="entry name" value="NICOTINATE-NUCLEOTIDE PYROPHOSPHORYLASE [CARBOXYLATING]"/>
    <property type="match status" value="1"/>
</dbReference>
<keyword evidence="7 12" id="KW-0328">Glycosyltransferase</keyword>
<evidence type="ECO:0000259" key="14">
    <source>
        <dbReference type="Pfam" id="PF01729"/>
    </source>
</evidence>
<name>A0A414SCJ2_9FIRM</name>
<comment type="function">
    <text evidence="1">Involved in the catabolism of quinolinic acid (QA).</text>
</comment>
<dbReference type="Gene3D" id="3.90.1170.20">
    <property type="entry name" value="Quinolinate phosphoribosyl transferase, N-terminal domain"/>
    <property type="match status" value="1"/>
</dbReference>
<evidence type="ECO:0000256" key="2">
    <source>
        <dbReference type="ARBA" id="ARBA00004893"/>
    </source>
</evidence>
<evidence type="ECO:0000256" key="11">
    <source>
        <dbReference type="ARBA" id="ARBA00069173"/>
    </source>
</evidence>
<feature type="binding site" evidence="13">
    <location>
        <position position="219"/>
    </location>
    <ligand>
        <name>substrate</name>
    </ligand>
</feature>
<sequence>MNEITMKMQADQLIRMALQEDITSEDVSTNAVMPTATKGTVDLIAKEDGVIAGLDIYARVFTILDEKTEIDFHCKDGDEVKKGELMATVTGDIRVLLSGERVALNYLQRMSGIATYTRQVAKLLEGSKVTLLDTRKTTPNCRVFEKYAVRVGGGCNHRYNLSDGVLLKDNHIGAAGSVTKAIQMAKAYAPFVRKIEIEVETLEQVKEAVEAGADIIMLDNMTPEVMKQAVELINGRAQTECSGNITKENIQKIREIGVDFVSSGALTHSAPILDISMKNLHAV</sequence>
<feature type="binding site" evidence="13">
    <location>
        <begin position="134"/>
        <end position="136"/>
    </location>
    <ligand>
        <name>substrate</name>
    </ligand>
</feature>
<dbReference type="FunFam" id="3.20.20.70:FF:000030">
    <property type="entry name" value="Nicotinate-nucleotide pyrophosphorylase, carboxylating"/>
    <property type="match status" value="1"/>
</dbReference>
<feature type="binding site" evidence="13">
    <location>
        <position position="101"/>
    </location>
    <ligand>
        <name>substrate</name>
    </ligand>
</feature>
<reference evidence="16 17" key="1">
    <citation type="submission" date="2018-08" db="EMBL/GenBank/DDBJ databases">
        <title>A genome reference for cultivated species of the human gut microbiota.</title>
        <authorList>
            <person name="Zou Y."/>
            <person name="Xue W."/>
            <person name="Luo G."/>
        </authorList>
    </citation>
    <scope>NUCLEOTIDE SEQUENCE [LARGE SCALE GENOMIC DNA]</scope>
    <source>
        <strain evidence="16 17">AM22-9LB</strain>
    </source>
</reference>
<evidence type="ECO:0000256" key="1">
    <source>
        <dbReference type="ARBA" id="ARBA00003237"/>
    </source>
</evidence>
<comment type="catalytic activity">
    <reaction evidence="10">
        <text>nicotinate beta-D-ribonucleotide + CO2 + diphosphate = quinolinate + 5-phospho-alpha-D-ribose 1-diphosphate + 2 H(+)</text>
        <dbReference type="Rhea" id="RHEA:12733"/>
        <dbReference type="ChEBI" id="CHEBI:15378"/>
        <dbReference type="ChEBI" id="CHEBI:16526"/>
        <dbReference type="ChEBI" id="CHEBI:29959"/>
        <dbReference type="ChEBI" id="CHEBI:33019"/>
        <dbReference type="ChEBI" id="CHEBI:57502"/>
        <dbReference type="ChEBI" id="CHEBI:58017"/>
        <dbReference type="EC" id="2.4.2.19"/>
    </reaction>
</comment>
<dbReference type="InterPro" id="IPR037128">
    <property type="entry name" value="Quinolinate_PRibosylTase_N_sf"/>
</dbReference>
<feature type="binding site" evidence="13">
    <location>
        <position position="168"/>
    </location>
    <ligand>
        <name>substrate</name>
    </ligand>
</feature>
<comment type="caution">
    <text evidence="16">The sequence shown here is derived from an EMBL/GenBank/DDBJ whole genome shotgun (WGS) entry which is preliminary data.</text>
</comment>
<gene>
    <name evidence="16" type="primary">nadC</name>
    <name evidence="16" type="ORF">DW272_11060</name>
</gene>
<feature type="domain" description="Quinolinate phosphoribosyl transferase C-terminal" evidence="14">
    <location>
        <begin position="113"/>
        <end position="278"/>
    </location>
</feature>
<dbReference type="PANTHER" id="PTHR32179">
    <property type="entry name" value="NICOTINATE-NUCLEOTIDE PYROPHOSPHORYLASE [CARBOXYLATING]"/>
    <property type="match status" value="1"/>
</dbReference>
<dbReference type="RefSeq" id="WP_117753733.1">
    <property type="nucleotide sequence ID" value="NZ_JAJCJV010000005.1"/>
</dbReference>
<evidence type="ECO:0000313" key="17">
    <source>
        <dbReference type="Proteomes" id="UP000284220"/>
    </source>
</evidence>
<dbReference type="Pfam" id="PF01729">
    <property type="entry name" value="QRPTase_C"/>
    <property type="match status" value="1"/>
</dbReference>
<dbReference type="Gene3D" id="3.20.20.70">
    <property type="entry name" value="Aldolase class I"/>
    <property type="match status" value="1"/>
</dbReference>
<evidence type="ECO:0000313" key="16">
    <source>
        <dbReference type="EMBL" id="RHG16808.1"/>
    </source>
</evidence>
<evidence type="ECO:0000256" key="13">
    <source>
        <dbReference type="PIRSR" id="PIRSR006250-1"/>
    </source>
</evidence>
<evidence type="ECO:0000256" key="8">
    <source>
        <dbReference type="ARBA" id="ARBA00022679"/>
    </source>
</evidence>
<organism evidence="16 17">
    <name type="scientific">Blautia obeum</name>
    <dbReference type="NCBI Taxonomy" id="40520"/>
    <lineage>
        <taxon>Bacteria</taxon>
        <taxon>Bacillati</taxon>
        <taxon>Bacillota</taxon>
        <taxon>Clostridia</taxon>
        <taxon>Lachnospirales</taxon>
        <taxon>Lachnospiraceae</taxon>
        <taxon>Blautia</taxon>
    </lineage>
</organism>
<dbReference type="InterPro" id="IPR002638">
    <property type="entry name" value="Quinolinate_PRibosylTrfase_C"/>
</dbReference>
<evidence type="ECO:0000256" key="10">
    <source>
        <dbReference type="ARBA" id="ARBA00047445"/>
    </source>
</evidence>
<dbReference type="GO" id="GO:0034213">
    <property type="term" value="P:quinolinate catabolic process"/>
    <property type="evidence" value="ECO:0007669"/>
    <property type="project" value="TreeGrafter"/>
</dbReference>
<evidence type="ECO:0000256" key="7">
    <source>
        <dbReference type="ARBA" id="ARBA00022676"/>
    </source>
</evidence>
<dbReference type="AlphaFoldDB" id="A0A414SCJ2"/>
<dbReference type="InterPro" id="IPR004393">
    <property type="entry name" value="NadC"/>
</dbReference>
<keyword evidence="8 12" id="KW-0808">Transferase</keyword>
<comment type="pathway">
    <text evidence="2">Cofactor biosynthesis; NAD(+) biosynthesis; nicotinate D-ribonucleotide from quinolinate: step 1/1.</text>
</comment>
<dbReference type="NCBIfam" id="TIGR00078">
    <property type="entry name" value="nadC"/>
    <property type="match status" value="1"/>
</dbReference>
<dbReference type="InterPro" id="IPR013785">
    <property type="entry name" value="Aldolase_TIM"/>
</dbReference>
<feature type="domain" description="Quinolinate phosphoribosyl transferase N-terminal" evidence="15">
    <location>
        <begin position="26"/>
        <end position="111"/>
    </location>
</feature>
<dbReference type="FunFam" id="3.90.1170.20:FF:000001">
    <property type="entry name" value="Nicotinate-nucleotide diphosphorylase (Carboxylating)"/>
    <property type="match status" value="1"/>
</dbReference>
<evidence type="ECO:0000256" key="5">
    <source>
        <dbReference type="ARBA" id="ARBA00011944"/>
    </source>
</evidence>
<evidence type="ECO:0000259" key="15">
    <source>
        <dbReference type="Pfam" id="PF02749"/>
    </source>
</evidence>
<dbReference type="InterPro" id="IPR036068">
    <property type="entry name" value="Nicotinate_pribotase-like_C"/>
</dbReference>
<comment type="similarity">
    <text evidence="3 12">Belongs to the NadC/ModD family.</text>
</comment>
<evidence type="ECO:0000256" key="9">
    <source>
        <dbReference type="ARBA" id="ARBA00033102"/>
    </source>
</evidence>
<dbReference type="PIRSF" id="PIRSF006250">
    <property type="entry name" value="NadC_ModD"/>
    <property type="match status" value="1"/>
</dbReference>
<protein>
    <recommendedName>
        <fullName evidence="11">Probable nicotinate-nucleotide pyrophosphorylase [carboxylating]</fullName>
        <ecNumber evidence="5">2.4.2.19</ecNumber>
    </recommendedName>
    <alternativeName>
        <fullName evidence="9">Quinolinate phosphoribosyltransferase [decarboxylating]</fullName>
    </alternativeName>
</protein>
<dbReference type="UniPathway" id="UPA00253">
    <property type="reaction ID" value="UER00331"/>
</dbReference>
<comment type="subunit">
    <text evidence="4">Hexamer formed by 3 homodimers.</text>
</comment>
<evidence type="ECO:0000256" key="6">
    <source>
        <dbReference type="ARBA" id="ARBA00022642"/>
    </source>
</evidence>
<feature type="binding site" evidence="13">
    <location>
        <begin position="242"/>
        <end position="244"/>
    </location>
    <ligand>
        <name>substrate</name>
    </ligand>
</feature>
<dbReference type="GO" id="GO:0005737">
    <property type="term" value="C:cytoplasm"/>
    <property type="evidence" value="ECO:0007669"/>
    <property type="project" value="TreeGrafter"/>
</dbReference>
<dbReference type="SUPFAM" id="SSF54675">
    <property type="entry name" value="Nicotinate/Quinolinate PRTase N-terminal domain-like"/>
    <property type="match status" value="1"/>
</dbReference>
<dbReference type="GO" id="GO:0004514">
    <property type="term" value="F:nicotinate-nucleotide diphosphorylase (carboxylating) activity"/>
    <property type="evidence" value="ECO:0007669"/>
    <property type="project" value="UniProtKB-EC"/>
</dbReference>
<evidence type="ECO:0000256" key="4">
    <source>
        <dbReference type="ARBA" id="ARBA00011218"/>
    </source>
</evidence>
<dbReference type="CDD" id="cd01572">
    <property type="entry name" value="QPRTase"/>
    <property type="match status" value="1"/>
</dbReference>
<evidence type="ECO:0000256" key="12">
    <source>
        <dbReference type="PIRNR" id="PIRNR006250"/>
    </source>
</evidence>